<sequence>MFPTFISSKLYFKTFILLFVFISHVLAVSPPPQQHTTNITLNEQTNTTTPIPSKTTASTTTLPTTAKTSTPTTTTIKATTTTTIKTTAKTTPIYKKSPQQQQQHYQPKNTQQRKKILHRINYEEPTNYQSSYERHPYERAYPPKYNSRGYYGSGEREYGGDYKEGYQNKEYPSHNEYNNEGYFLNLFRKNFLNFTRNYEQYQNGHEKEYYPAEEKKPYAPEGNYNYEKESEEYNNYDEYNQQQHYSGTSPWAFDQNKRHSYDSHYCSVHGSFSLALATSYGNEYNSNYGKSEEGKEYDQSYSPTPLPRYHTRQFCRFTAANSQKACQICCRIVARSANTSPDDIISTIFKFDPAYPSANGAGIGGDYEETSYTSTSLFQCVCCAPK</sequence>
<gene>
    <name evidence="1" type="ORF">MENTE1834_LOCUS6132</name>
</gene>
<protein>
    <submittedName>
        <fullName evidence="1">Uncharacterized protein</fullName>
    </submittedName>
</protein>
<keyword evidence="2" id="KW-1185">Reference proteome</keyword>
<proteinExistence type="predicted"/>
<name>A0ACB0Y1E5_MELEN</name>
<evidence type="ECO:0000313" key="2">
    <source>
        <dbReference type="Proteomes" id="UP001497535"/>
    </source>
</evidence>
<comment type="caution">
    <text evidence="1">The sequence shown here is derived from an EMBL/GenBank/DDBJ whole genome shotgun (WGS) entry which is preliminary data.</text>
</comment>
<evidence type="ECO:0000313" key="1">
    <source>
        <dbReference type="EMBL" id="CAK5026518.1"/>
    </source>
</evidence>
<accession>A0ACB0Y1E5</accession>
<dbReference type="EMBL" id="CAVMJV010000004">
    <property type="protein sequence ID" value="CAK5026518.1"/>
    <property type="molecule type" value="Genomic_DNA"/>
</dbReference>
<dbReference type="Proteomes" id="UP001497535">
    <property type="component" value="Unassembled WGS sequence"/>
</dbReference>
<organism evidence="1 2">
    <name type="scientific">Meloidogyne enterolobii</name>
    <name type="common">Root-knot nematode worm</name>
    <name type="synonym">Meloidogyne mayaguensis</name>
    <dbReference type="NCBI Taxonomy" id="390850"/>
    <lineage>
        <taxon>Eukaryota</taxon>
        <taxon>Metazoa</taxon>
        <taxon>Ecdysozoa</taxon>
        <taxon>Nematoda</taxon>
        <taxon>Chromadorea</taxon>
        <taxon>Rhabditida</taxon>
        <taxon>Tylenchina</taxon>
        <taxon>Tylenchomorpha</taxon>
        <taxon>Tylenchoidea</taxon>
        <taxon>Meloidogynidae</taxon>
        <taxon>Meloidogyninae</taxon>
        <taxon>Meloidogyne</taxon>
    </lineage>
</organism>
<reference evidence="1" key="1">
    <citation type="submission" date="2023-11" db="EMBL/GenBank/DDBJ databases">
        <authorList>
            <person name="Poullet M."/>
        </authorList>
    </citation>
    <scope>NUCLEOTIDE SEQUENCE</scope>
    <source>
        <strain evidence="1">E1834</strain>
    </source>
</reference>